<evidence type="ECO:0000313" key="6">
    <source>
        <dbReference type="Proteomes" id="UP000565286"/>
    </source>
</evidence>
<comment type="caution">
    <text evidence="5">The sequence shown here is derived from an EMBL/GenBank/DDBJ whole genome shotgun (WGS) entry which is preliminary data.</text>
</comment>
<dbReference type="AlphaFoldDB" id="A0A7W6CFZ8"/>
<gene>
    <name evidence="5" type="ORF">GGQ73_004695</name>
</gene>
<dbReference type="EMBL" id="JACIDV010000026">
    <property type="protein sequence ID" value="MBB3948704.1"/>
    <property type="molecule type" value="Genomic_DNA"/>
</dbReference>
<dbReference type="RefSeq" id="WP_183897979.1">
    <property type="nucleotide sequence ID" value="NZ_JACIDV010000026.1"/>
</dbReference>
<dbReference type="Proteomes" id="UP000565286">
    <property type="component" value="Unassembled WGS sequence"/>
</dbReference>
<organism evidence="5 6">
    <name type="scientific">Rhizobium skierniewicense</name>
    <dbReference type="NCBI Taxonomy" id="984260"/>
    <lineage>
        <taxon>Bacteria</taxon>
        <taxon>Pseudomonadati</taxon>
        <taxon>Pseudomonadota</taxon>
        <taxon>Alphaproteobacteria</taxon>
        <taxon>Hyphomicrobiales</taxon>
        <taxon>Rhizobiaceae</taxon>
        <taxon>Rhizobium/Agrobacterium group</taxon>
        <taxon>Rhizobium</taxon>
    </lineage>
</organism>
<evidence type="ECO:0000256" key="3">
    <source>
        <dbReference type="ARBA" id="ARBA00023163"/>
    </source>
</evidence>
<proteinExistence type="predicted"/>
<dbReference type="GO" id="GO:0003700">
    <property type="term" value="F:DNA-binding transcription factor activity"/>
    <property type="evidence" value="ECO:0007669"/>
    <property type="project" value="InterPro"/>
</dbReference>
<dbReference type="Gene3D" id="3.30.730.10">
    <property type="entry name" value="AP2/ERF domain"/>
    <property type="match status" value="1"/>
</dbReference>
<accession>A0A7W6CFZ8</accession>
<protein>
    <recommendedName>
        <fullName evidence="4">AP2/ERF domain-containing protein</fullName>
    </recommendedName>
</protein>
<dbReference type="Pfam" id="PF13392">
    <property type="entry name" value="HNH_3"/>
    <property type="match status" value="1"/>
</dbReference>
<dbReference type="InterPro" id="IPR001471">
    <property type="entry name" value="AP2/ERF_dom"/>
</dbReference>
<keyword evidence="1" id="KW-0805">Transcription regulation</keyword>
<feature type="domain" description="AP2/ERF" evidence="4">
    <location>
        <begin position="134"/>
        <end position="190"/>
    </location>
</feature>
<evidence type="ECO:0000259" key="4">
    <source>
        <dbReference type="PROSITE" id="PS51032"/>
    </source>
</evidence>
<dbReference type="InterPro" id="IPR003615">
    <property type="entry name" value="HNH_nuc"/>
</dbReference>
<dbReference type="GO" id="GO:0003677">
    <property type="term" value="F:DNA binding"/>
    <property type="evidence" value="ECO:0007669"/>
    <property type="project" value="UniProtKB-KW"/>
</dbReference>
<evidence type="ECO:0000256" key="1">
    <source>
        <dbReference type="ARBA" id="ARBA00023015"/>
    </source>
</evidence>
<evidence type="ECO:0000313" key="5">
    <source>
        <dbReference type="EMBL" id="MBB3948704.1"/>
    </source>
</evidence>
<dbReference type="PROSITE" id="PS51032">
    <property type="entry name" value="AP2_ERF"/>
    <property type="match status" value="1"/>
</dbReference>
<reference evidence="5 6" key="1">
    <citation type="submission" date="2020-08" db="EMBL/GenBank/DDBJ databases">
        <title>Genomic Encyclopedia of Type Strains, Phase IV (KMG-IV): sequencing the most valuable type-strain genomes for metagenomic binning, comparative biology and taxonomic classification.</title>
        <authorList>
            <person name="Goeker M."/>
        </authorList>
    </citation>
    <scope>NUCLEOTIDE SEQUENCE [LARGE SCALE GENOMIC DNA]</scope>
    <source>
        <strain evidence="5 6">DSM 26438</strain>
    </source>
</reference>
<keyword evidence="6" id="KW-1185">Reference proteome</keyword>
<dbReference type="SUPFAM" id="SSF54171">
    <property type="entry name" value="DNA-binding domain"/>
    <property type="match status" value="1"/>
</dbReference>
<keyword evidence="2" id="KW-0238">DNA-binding</keyword>
<sequence>MTAAALALKQIHSLKRELERVASVLSSPVAIPDADVEVVSSSVLSCHGSVSDLFVIATREYLLTNYIYDAEDGHFYRSQDIGIFKKGSRVGVKNRFGYWQINGKPDDNRIANLRLATRSENSQNAAPQRNSFSKFKGIYLHKPTGKWLARIKKNGVRKNLGLHDTAEAASDAYIKASREIFGEFAFVNRPVDDNKESGDR</sequence>
<name>A0A7W6CFZ8_9HYPH</name>
<keyword evidence="3" id="KW-0804">Transcription</keyword>
<dbReference type="InterPro" id="IPR036955">
    <property type="entry name" value="AP2/ERF_dom_sf"/>
</dbReference>
<evidence type="ECO:0000256" key="2">
    <source>
        <dbReference type="ARBA" id="ARBA00023125"/>
    </source>
</evidence>
<dbReference type="SMART" id="SM00380">
    <property type="entry name" value="AP2"/>
    <property type="match status" value="1"/>
</dbReference>
<dbReference type="InterPro" id="IPR016177">
    <property type="entry name" value="DNA-bd_dom_sf"/>
</dbReference>